<geneLocation type="plasmid" evidence="2 4">
    <name>unnamed1</name>
</geneLocation>
<feature type="domain" description="Protein CR006 P-loop" evidence="1">
    <location>
        <begin position="25"/>
        <end position="236"/>
    </location>
</feature>
<keyword evidence="2" id="KW-0614">Plasmid</keyword>
<evidence type="ECO:0000313" key="2">
    <source>
        <dbReference type="EMBL" id="QAU51148.1"/>
    </source>
</evidence>
<keyword evidence="5" id="KW-1185">Reference proteome</keyword>
<reference evidence="3 5" key="2">
    <citation type="submission" date="2018-10" db="EMBL/GenBank/DDBJ databases">
        <title>Bradyrhizobium sp. nov., effective nodules isolated from peanut in China.</title>
        <authorList>
            <person name="Li Y."/>
        </authorList>
    </citation>
    <scope>NUCLEOTIDE SEQUENCE [LARGE SCALE GENOMIC DNA]</scope>
    <source>
        <strain evidence="3 5">CCBAU 53426</strain>
    </source>
</reference>
<gene>
    <name evidence="3" type="ORF">EAS56_15385</name>
    <name evidence="2" type="ORF">XH91_38515</name>
</gene>
<dbReference type="InterPro" id="IPR026866">
    <property type="entry name" value="CR006_AAA"/>
</dbReference>
<evidence type="ECO:0000259" key="1">
    <source>
        <dbReference type="Pfam" id="PF13166"/>
    </source>
</evidence>
<dbReference type="EMBL" id="CP030054">
    <property type="protein sequence ID" value="QAU51148.1"/>
    <property type="molecule type" value="Genomic_DNA"/>
</dbReference>
<dbReference type="EMBL" id="RDQZ01000010">
    <property type="protein sequence ID" value="RXH13389.1"/>
    <property type="molecule type" value="Genomic_DNA"/>
</dbReference>
<dbReference type="InterPro" id="IPR027417">
    <property type="entry name" value="P-loop_NTPase"/>
</dbReference>
<dbReference type="Gene3D" id="3.40.50.300">
    <property type="entry name" value="P-loop containing nucleotide triphosphate hydrolases"/>
    <property type="match status" value="1"/>
</dbReference>
<accession>A0AAE5X9A8</accession>
<proteinExistence type="predicted"/>
<evidence type="ECO:0000313" key="3">
    <source>
        <dbReference type="EMBL" id="RXH13389.1"/>
    </source>
</evidence>
<dbReference type="KEGG" id="bgz:XH91_38515"/>
<dbReference type="Proteomes" id="UP000288972">
    <property type="component" value="Plasmid unnamed1"/>
</dbReference>
<name>A0AAE5X9A8_9BRAD</name>
<evidence type="ECO:0000313" key="4">
    <source>
        <dbReference type="Proteomes" id="UP000288972"/>
    </source>
</evidence>
<organism evidence="2 4">
    <name type="scientific">Bradyrhizobium guangzhouense</name>
    <dbReference type="NCBI Taxonomy" id="1325095"/>
    <lineage>
        <taxon>Bacteria</taxon>
        <taxon>Pseudomonadati</taxon>
        <taxon>Pseudomonadota</taxon>
        <taxon>Alphaproteobacteria</taxon>
        <taxon>Hyphomicrobiales</taxon>
        <taxon>Nitrobacteraceae</taxon>
        <taxon>Bradyrhizobium</taxon>
    </lineage>
</organism>
<evidence type="ECO:0000313" key="5">
    <source>
        <dbReference type="Proteomes" id="UP000290401"/>
    </source>
</evidence>
<dbReference type="Pfam" id="PF13166">
    <property type="entry name" value="AAA_13"/>
    <property type="match status" value="1"/>
</dbReference>
<dbReference type="Proteomes" id="UP000290401">
    <property type="component" value="Unassembled WGS sequence"/>
</dbReference>
<sequence>MERNQPHAQNHTPAASRNDFFSSLLEAVETVLSPAVAAIDAKLARPTIALREELAWNDDETIAVTLGLVNAWVGTLNAAIKQHNETFAQFTQRQDEARLALRRHHLADKSQEFQNACDAVSEAKTDVDARTLSYNQLQEQATDLRSRIKEHGQAAEKINRLIEAYLGHKELSIASVEKGYEIHRRGRPIDSSPSEGEKTAIALCYFLSRLEAEGRSIKDRILVVDDPISSLDSRALN</sequence>
<dbReference type="SUPFAM" id="SSF52540">
    <property type="entry name" value="P-loop containing nucleoside triphosphate hydrolases"/>
    <property type="match status" value="1"/>
</dbReference>
<dbReference type="AlphaFoldDB" id="A0AAE5X9A8"/>
<reference evidence="2 4" key="1">
    <citation type="submission" date="2018-06" db="EMBL/GenBank/DDBJ databases">
        <title>Comparative genomics of rhizobia nodulating Arachis hypogaea in China.</title>
        <authorList>
            <person name="Li Y."/>
        </authorList>
    </citation>
    <scope>NUCLEOTIDE SEQUENCE [LARGE SCALE GENOMIC DNA]</scope>
    <source>
        <strain evidence="2 4">CCBAU 51670</strain>
        <plasmid evidence="2 4">unnamed1</plasmid>
    </source>
</reference>
<protein>
    <recommendedName>
        <fullName evidence="1">Protein CR006 P-loop domain-containing protein</fullName>
    </recommendedName>
</protein>